<evidence type="ECO:0000313" key="2">
    <source>
        <dbReference type="Proteomes" id="UP000308836"/>
    </source>
</evidence>
<keyword evidence="2" id="KW-1185">Reference proteome</keyword>
<dbReference type="Proteomes" id="UP000308836">
    <property type="component" value="Unassembled WGS sequence"/>
</dbReference>
<proteinExistence type="predicted"/>
<accession>A0AC61R6L9</accession>
<evidence type="ECO:0000313" key="1">
    <source>
        <dbReference type="EMBL" id="TGY65555.1"/>
    </source>
</evidence>
<gene>
    <name evidence="1" type="ORF">E5336_08305</name>
</gene>
<sequence>MRLKNKVIAVTASTRGIGWAIVQACAKEGAIVYMAVRRVEDARRQVKELNEQGRIIKAIYCDAYDHQTYKDMIETIVEEEGRLDVLVNNFGTSDPRKDKDIEQTDFHDFISTIDTNLASVYIPCQEAIRAMKGNGCGSLINISSIGGVVPDISQVAYGTSKAGINYLTKLIAVQAAKYNIRCNAICPGMIATDAVKDNLSDEFKTFFLKHIPLNRMGNPDEIAALAVYFASDESAYTTGQVVEVAGGFGIPTPVFGDLAGGGTKR</sequence>
<protein>
    <submittedName>
        <fullName evidence="1">SDR family oxidoreductase</fullName>
    </submittedName>
</protein>
<dbReference type="EMBL" id="SRYG01000016">
    <property type="protein sequence ID" value="TGY65555.1"/>
    <property type="molecule type" value="Genomic_DNA"/>
</dbReference>
<name>A0AC61R6L9_9FIRM</name>
<comment type="caution">
    <text evidence="1">The sequence shown here is derived from an EMBL/GenBank/DDBJ whole genome shotgun (WGS) entry which is preliminary data.</text>
</comment>
<organism evidence="1 2">
    <name type="scientific">Dubosiella muris</name>
    <dbReference type="NCBI Taxonomy" id="3038133"/>
    <lineage>
        <taxon>Bacteria</taxon>
        <taxon>Bacillati</taxon>
        <taxon>Bacillota</taxon>
        <taxon>Erysipelotrichia</taxon>
        <taxon>Erysipelotrichales</taxon>
        <taxon>Erysipelotrichaceae</taxon>
        <taxon>Dubosiella</taxon>
    </lineage>
</organism>
<reference evidence="1" key="1">
    <citation type="submission" date="2019-04" db="EMBL/GenBank/DDBJ databases">
        <title>Microbes associate with the intestines of laboratory mice.</title>
        <authorList>
            <person name="Navarre W."/>
            <person name="Wong E."/>
            <person name="Huang K."/>
            <person name="Tropini C."/>
            <person name="Ng K."/>
            <person name="Yu B."/>
        </authorList>
    </citation>
    <scope>NUCLEOTIDE SEQUENCE</scope>
    <source>
        <strain evidence="1">NM09_H32</strain>
    </source>
</reference>